<dbReference type="InterPro" id="IPR005467">
    <property type="entry name" value="His_kinase_dom"/>
</dbReference>
<dbReference type="PRINTS" id="PR00344">
    <property type="entry name" value="BCTRLSENSOR"/>
</dbReference>
<evidence type="ECO:0000256" key="3">
    <source>
        <dbReference type="ARBA" id="ARBA00012438"/>
    </source>
</evidence>
<keyword evidence="7" id="KW-0547">Nucleotide-binding</keyword>
<keyword evidence="9" id="KW-0067">ATP-binding</keyword>
<dbReference type="AlphaFoldDB" id="A0A3N5BGA3"/>
<dbReference type="GO" id="GO:0005886">
    <property type="term" value="C:plasma membrane"/>
    <property type="evidence" value="ECO:0007669"/>
    <property type="project" value="UniProtKB-SubCell"/>
</dbReference>
<comment type="caution">
    <text evidence="16">The sequence shown here is derived from an EMBL/GenBank/DDBJ whole genome shotgun (WGS) entry which is preliminary data.</text>
</comment>
<dbReference type="RefSeq" id="WP_123808076.1">
    <property type="nucleotide sequence ID" value="NZ_RKRK01000003.1"/>
</dbReference>
<dbReference type="SUPFAM" id="SSF55874">
    <property type="entry name" value="ATPase domain of HSP90 chaperone/DNA topoisomerase II/histidine kinase"/>
    <property type="match status" value="1"/>
</dbReference>
<keyword evidence="12 14" id="KW-0472">Membrane</keyword>
<evidence type="ECO:0000259" key="15">
    <source>
        <dbReference type="PROSITE" id="PS50109"/>
    </source>
</evidence>
<evidence type="ECO:0000256" key="7">
    <source>
        <dbReference type="ARBA" id="ARBA00022741"/>
    </source>
</evidence>
<dbReference type="PANTHER" id="PTHR45453">
    <property type="entry name" value="PHOSPHATE REGULON SENSOR PROTEIN PHOR"/>
    <property type="match status" value="1"/>
</dbReference>
<keyword evidence="6 14" id="KW-0812">Transmembrane</keyword>
<keyword evidence="11" id="KW-0902">Two-component regulatory system</keyword>
<feature type="transmembrane region" description="Helical" evidence="14">
    <location>
        <begin position="35"/>
        <end position="56"/>
    </location>
</feature>
<protein>
    <recommendedName>
        <fullName evidence="3">histidine kinase</fullName>
        <ecNumber evidence="3">2.7.13.3</ecNumber>
    </recommendedName>
</protein>
<evidence type="ECO:0000256" key="6">
    <source>
        <dbReference type="ARBA" id="ARBA00022692"/>
    </source>
</evidence>
<comment type="subcellular location">
    <subcellularLocation>
        <location evidence="2">Cell membrane</location>
        <topology evidence="2">Multi-pass membrane protein</topology>
    </subcellularLocation>
</comment>
<dbReference type="InterPro" id="IPR050351">
    <property type="entry name" value="BphY/WalK/GraS-like"/>
</dbReference>
<dbReference type="EMBL" id="RKRK01000003">
    <property type="protein sequence ID" value="RPF56774.1"/>
    <property type="molecule type" value="Genomic_DNA"/>
</dbReference>
<name>A0A3N5BGA3_9BACL</name>
<evidence type="ECO:0000256" key="9">
    <source>
        <dbReference type="ARBA" id="ARBA00022840"/>
    </source>
</evidence>
<keyword evidence="4" id="KW-1003">Cell membrane</keyword>
<dbReference type="GO" id="GO:0016036">
    <property type="term" value="P:cellular response to phosphate starvation"/>
    <property type="evidence" value="ECO:0007669"/>
    <property type="project" value="TreeGrafter"/>
</dbReference>
<proteinExistence type="predicted"/>
<dbReference type="GO" id="GO:0004721">
    <property type="term" value="F:phosphoprotein phosphatase activity"/>
    <property type="evidence" value="ECO:0007669"/>
    <property type="project" value="TreeGrafter"/>
</dbReference>
<evidence type="ECO:0000256" key="14">
    <source>
        <dbReference type="SAM" id="Phobius"/>
    </source>
</evidence>
<gene>
    <name evidence="16" type="ORF">EDD62_1434</name>
</gene>
<keyword evidence="8 16" id="KW-0418">Kinase</keyword>
<accession>A0A3N5BGA3</accession>
<feature type="coiled-coil region" evidence="13">
    <location>
        <begin position="61"/>
        <end position="88"/>
    </location>
</feature>
<evidence type="ECO:0000256" key="10">
    <source>
        <dbReference type="ARBA" id="ARBA00022989"/>
    </source>
</evidence>
<keyword evidence="13" id="KW-0175">Coiled coil</keyword>
<dbReference type="GO" id="GO:0005524">
    <property type="term" value="F:ATP binding"/>
    <property type="evidence" value="ECO:0007669"/>
    <property type="project" value="UniProtKB-KW"/>
</dbReference>
<dbReference type="OrthoDB" id="9780487at2"/>
<evidence type="ECO:0000256" key="12">
    <source>
        <dbReference type="ARBA" id="ARBA00023136"/>
    </source>
</evidence>
<organism evidence="16 17">
    <name type="scientific">Abyssicoccus albus</name>
    <dbReference type="NCBI Taxonomy" id="1817405"/>
    <lineage>
        <taxon>Bacteria</taxon>
        <taxon>Bacillati</taxon>
        <taxon>Bacillota</taxon>
        <taxon>Bacilli</taxon>
        <taxon>Bacillales</taxon>
        <taxon>Abyssicoccaceae</taxon>
    </lineage>
</organism>
<evidence type="ECO:0000313" key="16">
    <source>
        <dbReference type="EMBL" id="RPF56774.1"/>
    </source>
</evidence>
<evidence type="ECO:0000256" key="8">
    <source>
        <dbReference type="ARBA" id="ARBA00022777"/>
    </source>
</evidence>
<evidence type="ECO:0000313" key="17">
    <source>
        <dbReference type="Proteomes" id="UP000277108"/>
    </source>
</evidence>
<evidence type="ECO:0000256" key="1">
    <source>
        <dbReference type="ARBA" id="ARBA00000085"/>
    </source>
</evidence>
<evidence type="ECO:0000256" key="11">
    <source>
        <dbReference type="ARBA" id="ARBA00023012"/>
    </source>
</evidence>
<dbReference type="PROSITE" id="PS50109">
    <property type="entry name" value="HIS_KIN"/>
    <property type="match status" value="1"/>
</dbReference>
<dbReference type="Pfam" id="PF02518">
    <property type="entry name" value="HATPase_c"/>
    <property type="match status" value="1"/>
</dbReference>
<evidence type="ECO:0000256" key="5">
    <source>
        <dbReference type="ARBA" id="ARBA00022679"/>
    </source>
</evidence>
<dbReference type="Proteomes" id="UP000277108">
    <property type="component" value="Unassembled WGS sequence"/>
</dbReference>
<dbReference type="PANTHER" id="PTHR45453:SF2">
    <property type="entry name" value="HISTIDINE KINASE"/>
    <property type="match status" value="1"/>
</dbReference>
<dbReference type="EC" id="2.7.13.3" evidence="3"/>
<reference evidence="16 17" key="1">
    <citation type="submission" date="2018-11" db="EMBL/GenBank/DDBJ databases">
        <title>Genomic Encyclopedia of Type Strains, Phase IV (KMG-IV): sequencing the most valuable type-strain genomes for metagenomic binning, comparative biology and taxonomic classification.</title>
        <authorList>
            <person name="Goeker M."/>
        </authorList>
    </citation>
    <scope>NUCLEOTIDE SEQUENCE [LARGE SCALE GENOMIC DNA]</scope>
    <source>
        <strain evidence="16 17">DSM 29158</strain>
    </source>
</reference>
<dbReference type="InterPro" id="IPR003594">
    <property type="entry name" value="HATPase_dom"/>
</dbReference>
<feature type="transmembrane region" description="Helical" evidence="14">
    <location>
        <begin position="12"/>
        <end position="29"/>
    </location>
</feature>
<evidence type="ECO:0000256" key="4">
    <source>
        <dbReference type="ARBA" id="ARBA00022475"/>
    </source>
</evidence>
<dbReference type="GO" id="GO:0000155">
    <property type="term" value="F:phosphorelay sensor kinase activity"/>
    <property type="evidence" value="ECO:0007669"/>
    <property type="project" value="TreeGrafter"/>
</dbReference>
<sequence>MKDYLKHCARELVIVCTILFIFLFIFIASKLPVEYYLLGLSIITFILFIYFVVNYLNYQREINKSEQIKILQNQIKRLELDHIQYRKEMQSYFLTWVHQIKTPIAASKLLLESPSEQTVPKVRQQLLEIDNYTNLALSYLKLTEEQSDMVLKEVTIDELIEPIIKKYAIQFIHDKTKLHYTPVTEKVLTDANWSKIMIEQVINNALKYSEGCDVWIEFKVEESSLIIQDNGIGIRASDLPKVFTQGYSGYNGRLNTKSSGIGLYIAKSIAERMNHSININSTYGEGTEVTIRFHRPMT</sequence>
<comment type="catalytic activity">
    <reaction evidence="1">
        <text>ATP + protein L-histidine = ADP + protein N-phospho-L-histidine.</text>
        <dbReference type="EC" id="2.7.13.3"/>
    </reaction>
</comment>
<evidence type="ECO:0000256" key="13">
    <source>
        <dbReference type="SAM" id="Coils"/>
    </source>
</evidence>
<keyword evidence="17" id="KW-1185">Reference proteome</keyword>
<feature type="domain" description="Histidine kinase" evidence="15">
    <location>
        <begin position="95"/>
        <end position="297"/>
    </location>
</feature>
<keyword evidence="5" id="KW-0808">Transferase</keyword>
<dbReference type="Gene3D" id="3.30.565.10">
    <property type="entry name" value="Histidine kinase-like ATPase, C-terminal domain"/>
    <property type="match status" value="1"/>
</dbReference>
<dbReference type="SMART" id="SM00387">
    <property type="entry name" value="HATPase_c"/>
    <property type="match status" value="1"/>
</dbReference>
<dbReference type="InterPro" id="IPR036890">
    <property type="entry name" value="HATPase_C_sf"/>
</dbReference>
<keyword evidence="10 14" id="KW-1133">Transmembrane helix</keyword>
<dbReference type="InterPro" id="IPR004358">
    <property type="entry name" value="Sig_transdc_His_kin-like_C"/>
</dbReference>
<evidence type="ECO:0000256" key="2">
    <source>
        <dbReference type="ARBA" id="ARBA00004651"/>
    </source>
</evidence>